<evidence type="ECO:0000313" key="2">
    <source>
        <dbReference type="Proteomes" id="UP001156940"/>
    </source>
</evidence>
<dbReference type="RefSeq" id="WP_280572798.1">
    <property type="nucleotide sequence ID" value="NZ_JARXRM010000014.1"/>
</dbReference>
<name>A0ABT6J564_9GAMM</name>
<comment type="caution">
    <text evidence="1">The sequence shown here is derived from an EMBL/GenBank/DDBJ whole genome shotgun (WGS) entry which is preliminary data.</text>
</comment>
<proteinExistence type="predicted"/>
<dbReference type="EMBL" id="JARXRM010000014">
    <property type="protein sequence ID" value="MDH5821967.1"/>
    <property type="molecule type" value="Genomic_DNA"/>
</dbReference>
<sequence>MVKLSLHTSNCDAANHFKIEELATAELELRIEFDRIVSIQSQKEARDELCSAIQEQLRPFEWICAGPVNLELLWYLHGTQRQETDKVGDIDNITKPIIDSLTGESGLLIDDSQIGSLHIFWNSRNHLTQKDALYIRLQFNNDECLRKDALVFVRYAGAVCLPLNVDFNNIKDMLGALFVIRARLRHRRTAERIRVLGQNFDRALVVSSWDVHRTRLGGFSNANIYSLAEFRAKCREHGLSWRRLLSSLREARTKRV</sequence>
<accession>A0ABT6J564</accession>
<dbReference type="InterPro" id="IPR008822">
    <property type="entry name" value="Endonuclease_RusA-like"/>
</dbReference>
<dbReference type="Proteomes" id="UP001156940">
    <property type="component" value="Unassembled WGS sequence"/>
</dbReference>
<gene>
    <name evidence="1" type="ORF">QFW77_03030</name>
</gene>
<reference evidence="1 2" key="1">
    <citation type="submission" date="2023-04" db="EMBL/GenBank/DDBJ databases">
        <title>Luteimonas endophyticus RD2P54.</title>
        <authorList>
            <person name="Sun J.-Q."/>
        </authorList>
    </citation>
    <scope>NUCLEOTIDE SEQUENCE [LARGE SCALE GENOMIC DNA]</scope>
    <source>
        <strain evidence="1 2">RD2P54</strain>
    </source>
</reference>
<organism evidence="1 2">
    <name type="scientific">Luteimonas endophytica</name>
    <dbReference type="NCBI Taxonomy" id="3042023"/>
    <lineage>
        <taxon>Bacteria</taxon>
        <taxon>Pseudomonadati</taxon>
        <taxon>Pseudomonadota</taxon>
        <taxon>Gammaproteobacteria</taxon>
        <taxon>Lysobacterales</taxon>
        <taxon>Lysobacteraceae</taxon>
        <taxon>Luteimonas</taxon>
    </lineage>
</organism>
<dbReference type="SUPFAM" id="SSF103084">
    <property type="entry name" value="Holliday junction resolvase RusA"/>
    <property type="match status" value="1"/>
</dbReference>
<evidence type="ECO:0000313" key="1">
    <source>
        <dbReference type="EMBL" id="MDH5821967.1"/>
    </source>
</evidence>
<dbReference type="Pfam" id="PF05866">
    <property type="entry name" value="RusA"/>
    <property type="match status" value="1"/>
</dbReference>
<dbReference type="Gene3D" id="3.30.1330.70">
    <property type="entry name" value="Holliday junction resolvase RusA"/>
    <property type="match status" value="1"/>
</dbReference>
<dbReference type="InterPro" id="IPR036614">
    <property type="entry name" value="RusA-like_sf"/>
</dbReference>
<protein>
    <submittedName>
        <fullName evidence="1">RusA family crossover junction endodeoxyribonuclease</fullName>
    </submittedName>
</protein>
<keyword evidence="2" id="KW-1185">Reference proteome</keyword>